<dbReference type="EMBL" id="MU003802">
    <property type="protein sequence ID" value="KAF2720223.1"/>
    <property type="molecule type" value="Genomic_DNA"/>
</dbReference>
<comment type="caution">
    <text evidence="3">The sequence shown here is derived from an EMBL/GenBank/DDBJ whole genome shotgun (WGS) entry which is preliminary data.</text>
</comment>
<dbReference type="PANTHER" id="PTHR31840:SF1">
    <property type="entry name" value="COILED-COIL DOMAIN-CONTAINING PROTEIN 97"/>
    <property type="match status" value="1"/>
</dbReference>
<evidence type="ECO:0000313" key="3">
    <source>
        <dbReference type="EMBL" id="KAF2720223.1"/>
    </source>
</evidence>
<evidence type="ECO:0000313" key="4">
    <source>
        <dbReference type="Proteomes" id="UP000799441"/>
    </source>
</evidence>
<dbReference type="AlphaFoldDB" id="A0A9P4UNX0"/>
<evidence type="ECO:0000259" key="2">
    <source>
        <dbReference type="Pfam" id="PF09747"/>
    </source>
</evidence>
<dbReference type="Pfam" id="PF09747">
    <property type="entry name" value="CCD97-like_C"/>
    <property type="match status" value="1"/>
</dbReference>
<feature type="compositionally biased region" description="Basic and acidic residues" evidence="1">
    <location>
        <begin position="89"/>
        <end position="103"/>
    </location>
</feature>
<proteinExistence type="predicted"/>
<keyword evidence="4" id="KW-1185">Reference proteome</keyword>
<feature type="domain" description="CCD97-like C-terminal" evidence="2">
    <location>
        <begin position="46"/>
        <end position="101"/>
    </location>
</feature>
<dbReference type="InterPro" id="IPR018613">
    <property type="entry name" value="Ccdc97-like"/>
</dbReference>
<feature type="region of interest" description="Disordered" evidence="1">
    <location>
        <begin position="70"/>
        <end position="120"/>
    </location>
</feature>
<dbReference type="OrthoDB" id="333176at2759"/>
<sequence length="120" mass="13647">MLEAGLIRSEAKVYNLRHPDPNNPLAYQRASDGSIVGVDHDIEDRVTSKEEGFEKWKDIMSRRFVSGDDNDFDYSSVDTNEAYDDNAEEERRKQETYFDKEEAGFVGEGDPAGETGIQDF</sequence>
<protein>
    <recommendedName>
        <fullName evidence="2">CCD97-like C-terminal domain-containing protein</fullName>
    </recommendedName>
</protein>
<dbReference type="PANTHER" id="PTHR31840">
    <property type="entry name" value="COILED-COIL DOMAIN-CONTAINING PROTEIN 97"/>
    <property type="match status" value="1"/>
</dbReference>
<dbReference type="InterPro" id="IPR040233">
    <property type="entry name" value="CCD97-like_C"/>
</dbReference>
<reference evidence="3" key="1">
    <citation type="journal article" date="2020" name="Stud. Mycol.">
        <title>101 Dothideomycetes genomes: a test case for predicting lifestyles and emergence of pathogens.</title>
        <authorList>
            <person name="Haridas S."/>
            <person name="Albert R."/>
            <person name="Binder M."/>
            <person name="Bloem J."/>
            <person name="Labutti K."/>
            <person name="Salamov A."/>
            <person name="Andreopoulos B."/>
            <person name="Baker S."/>
            <person name="Barry K."/>
            <person name="Bills G."/>
            <person name="Bluhm B."/>
            <person name="Cannon C."/>
            <person name="Castanera R."/>
            <person name="Culley D."/>
            <person name="Daum C."/>
            <person name="Ezra D."/>
            <person name="Gonzalez J."/>
            <person name="Henrissat B."/>
            <person name="Kuo A."/>
            <person name="Liang C."/>
            <person name="Lipzen A."/>
            <person name="Lutzoni F."/>
            <person name="Magnuson J."/>
            <person name="Mondo S."/>
            <person name="Nolan M."/>
            <person name="Ohm R."/>
            <person name="Pangilinan J."/>
            <person name="Park H.-J."/>
            <person name="Ramirez L."/>
            <person name="Alfaro M."/>
            <person name="Sun H."/>
            <person name="Tritt A."/>
            <person name="Yoshinaga Y."/>
            <person name="Zwiers L.-H."/>
            <person name="Turgeon B."/>
            <person name="Goodwin S."/>
            <person name="Spatafora J."/>
            <person name="Crous P."/>
            <person name="Grigoriev I."/>
        </authorList>
    </citation>
    <scope>NUCLEOTIDE SEQUENCE</scope>
    <source>
        <strain evidence="3">CBS 116435</strain>
    </source>
</reference>
<organism evidence="3 4">
    <name type="scientific">Polychaeton citri CBS 116435</name>
    <dbReference type="NCBI Taxonomy" id="1314669"/>
    <lineage>
        <taxon>Eukaryota</taxon>
        <taxon>Fungi</taxon>
        <taxon>Dikarya</taxon>
        <taxon>Ascomycota</taxon>
        <taxon>Pezizomycotina</taxon>
        <taxon>Dothideomycetes</taxon>
        <taxon>Dothideomycetidae</taxon>
        <taxon>Capnodiales</taxon>
        <taxon>Capnodiaceae</taxon>
        <taxon>Polychaeton</taxon>
    </lineage>
</organism>
<evidence type="ECO:0000256" key="1">
    <source>
        <dbReference type="SAM" id="MobiDB-lite"/>
    </source>
</evidence>
<accession>A0A9P4UNX0</accession>
<dbReference type="Proteomes" id="UP000799441">
    <property type="component" value="Unassembled WGS sequence"/>
</dbReference>
<name>A0A9P4UNX0_9PEZI</name>
<gene>
    <name evidence="3" type="ORF">K431DRAFT_286060</name>
</gene>